<evidence type="ECO:0000256" key="4">
    <source>
        <dbReference type="PROSITE-ProRule" id="PRU00175"/>
    </source>
</evidence>
<evidence type="ECO:0000313" key="6">
    <source>
        <dbReference type="EMBL" id="GJN34477.1"/>
    </source>
</evidence>
<dbReference type="GO" id="GO:0008270">
    <property type="term" value="F:zinc ion binding"/>
    <property type="evidence" value="ECO:0007669"/>
    <property type="project" value="UniProtKB-KW"/>
</dbReference>
<dbReference type="PANTHER" id="PTHR45798:SF20">
    <property type="entry name" value="OS09G0535500 PROTEIN"/>
    <property type="match status" value="1"/>
</dbReference>
<dbReference type="Proteomes" id="UP001054889">
    <property type="component" value="Unassembled WGS sequence"/>
</dbReference>
<name>A0AAV5FI77_ELECO</name>
<evidence type="ECO:0000256" key="2">
    <source>
        <dbReference type="ARBA" id="ARBA00022771"/>
    </source>
</evidence>
<dbReference type="SMART" id="SM00184">
    <property type="entry name" value="RING"/>
    <property type="match status" value="1"/>
</dbReference>
<accession>A0AAV5FI77</accession>
<keyword evidence="7" id="KW-1185">Reference proteome</keyword>
<organism evidence="6 7">
    <name type="scientific">Eleusine coracana subsp. coracana</name>
    <dbReference type="NCBI Taxonomy" id="191504"/>
    <lineage>
        <taxon>Eukaryota</taxon>
        <taxon>Viridiplantae</taxon>
        <taxon>Streptophyta</taxon>
        <taxon>Embryophyta</taxon>
        <taxon>Tracheophyta</taxon>
        <taxon>Spermatophyta</taxon>
        <taxon>Magnoliopsida</taxon>
        <taxon>Liliopsida</taxon>
        <taxon>Poales</taxon>
        <taxon>Poaceae</taxon>
        <taxon>PACMAD clade</taxon>
        <taxon>Chloridoideae</taxon>
        <taxon>Cynodonteae</taxon>
        <taxon>Eleusininae</taxon>
        <taxon>Eleusine</taxon>
    </lineage>
</organism>
<keyword evidence="3" id="KW-0862">Zinc</keyword>
<evidence type="ECO:0000256" key="3">
    <source>
        <dbReference type="ARBA" id="ARBA00022833"/>
    </source>
</evidence>
<dbReference type="InterPro" id="IPR001841">
    <property type="entry name" value="Znf_RING"/>
</dbReference>
<dbReference type="Pfam" id="PF13639">
    <property type="entry name" value="zf-RING_2"/>
    <property type="match status" value="1"/>
</dbReference>
<evidence type="ECO:0000313" key="7">
    <source>
        <dbReference type="Proteomes" id="UP001054889"/>
    </source>
</evidence>
<dbReference type="AlphaFoldDB" id="A0AAV5FI77"/>
<reference evidence="6" key="2">
    <citation type="submission" date="2021-12" db="EMBL/GenBank/DDBJ databases">
        <title>Resequencing data analysis of finger millet.</title>
        <authorList>
            <person name="Hatakeyama M."/>
            <person name="Aluri S."/>
            <person name="Balachadran M.T."/>
            <person name="Sivarajan S.R."/>
            <person name="Poveda L."/>
            <person name="Shimizu-Inatsugi R."/>
            <person name="Schlapbach R."/>
            <person name="Sreeman S.M."/>
            <person name="Shimizu K.K."/>
        </authorList>
    </citation>
    <scope>NUCLEOTIDE SEQUENCE</scope>
</reference>
<dbReference type="PROSITE" id="PS51257">
    <property type="entry name" value="PROKAR_LIPOPROTEIN"/>
    <property type="match status" value="1"/>
</dbReference>
<sequence length="149" mass="15895">MRLERALGATTALLFAASLTYVVLSTIFACLCAARRPQRSPDAELAAAAVETMEPTKRALDEIHVVAVHLRDGDDDECAVCLAAYASGEELRVLPACRHGFHWECVDRWLLTRAPTCPVCRAPVVAASSEARDAKGCAATGDVMLPVAS</sequence>
<keyword evidence="1" id="KW-0479">Metal-binding</keyword>
<dbReference type="PANTHER" id="PTHR45798">
    <property type="entry name" value="RING-H2 FINGER PROTEIN ATL61-RELATED-RELATED"/>
    <property type="match status" value="1"/>
</dbReference>
<dbReference type="SUPFAM" id="SSF57850">
    <property type="entry name" value="RING/U-box"/>
    <property type="match status" value="1"/>
</dbReference>
<reference evidence="6" key="1">
    <citation type="journal article" date="2018" name="DNA Res.">
        <title>Multiple hybrid de novo genome assembly of finger millet, an orphan allotetraploid crop.</title>
        <authorList>
            <person name="Hatakeyama M."/>
            <person name="Aluri S."/>
            <person name="Balachadran M.T."/>
            <person name="Sivarajan S.R."/>
            <person name="Patrignani A."/>
            <person name="Gruter S."/>
            <person name="Poveda L."/>
            <person name="Shimizu-Inatsugi R."/>
            <person name="Baeten J."/>
            <person name="Francoijs K.J."/>
            <person name="Nataraja K.N."/>
            <person name="Reddy Y.A.N."/>
            <person name="Phadnis S."/>
            <person name="Ravikumar R.L."/>
            <person name="Schlapbach R."/>
            <person name="Sreeman S.M."/>
            <person name="Shimizu K.K."/>
        </authorList>
    </citation>
    <scope>NUCLEOTIDE SEQUENCE</scope>
</reference>
<dbReference type="InterPro" id="IPR013083">
    <property type="entry name" value="Znf_RING/FYVE/PHD"/>
</dbReference>
<keyword evidence="2 4" id="KW-0863">Zinc-finger</keyword>
<comment type="caution">
    <text evidence="6">The sequence shown here is derived from an EMBL/GenBank/DDBJ whole genome shotgun (WGS) entry which is preliminary data.</text>
</comment>
<dbReference type="PROSITE" id="PS50089">
    <property type="entry name" value="ZF_RING_2"/>
    <property type="match status" value="1"/>
</dbReference>
<protein>
    <recommendedName>
        <fullName evidence="5">RING-type domain-containing protein</fullName>
    </recommendedName>
</protein>
<feature type="domain" description="RING-type" evidence="5">
    <location>
        <begin position="78"/>
        <end position="121"/>
    </location>
</feature>
<evidence type="ECO:0000259" key="5">
    <source>
        <dbReference type="PROSITE" id="PS50089"/>
    </source>
</evidence>
<dbReference type="Gene3D" id="3.30.40.10">
    <property type="entry name" value="Zinc/RING finger domain, C3HC4 (zinc finger)"/>
    <property type="match status" value="1"/>
</dbReference>
<gene>
    <name evidence="6" type="primary">gb23140</name>
    <name evidence="6" type="ORF">PR202_gb23140</name>
</gene>
<dbReference type="InterPro" id="IPR052788">
    <property type="entry name" value="RING-type_E3_ligase_ATL"/>
</dbReference>
<dbReference type="EMBL" id="BQKI01000085">
    <property type="protein sequence ID" value="GJN34477.1"/>
    <property type="molecule type" value="Genomic_DNA"/>
</dbReference>
<proteinExistence type="predicted"/>
<evidence type="ECO:0000256" key="1">
    <source>
        <dbReference type="ARBA" id="ARBA00022723"/>
    </source>
</evidence>